<dbReference type="InterPro" id="IPR010982">
    <property type="entry name" value="Lambda_DNA-bd_dom_sf"/>
</dbReference>
<dbReference type="CDD" id="cd06278">
    <property type="entry name" value="PBP1_LacI-like"/>
    <property type="match status" value="1"/>
</dbReference>
<dbReference type="PANTHER" id="PTHR30146">
    <property type="entry name" value="LACI-RELATED TRANSCRIPTIONAL REPRESSOR"/>
    <property type="match status" value="1"/>
</dbReference>
<evidence type="ECO:0000256" key="1">
    <source>
        <dbReference type="ARBA" id="ARBA00022491"/>
    </source>
</evidence>
<evidence type="ECO:0000256" key="3">
    <source>
        <dbReference type="ARBA" id="ARBA00023125"/>
    </source>
</evidence>
<sequence>MQKGRYKHITQKEVADKAGVSLSAVSRAFTVGASVSPKTREKIEAAASELGYKPNILAQSLMTNRTRLIGIISSNFENPAFVEVLDLVTKELQSRNYRSLVENLTTESQPEDVLERLLQYRVDGVLFLSSVLPVIFAEVCAKAKLPAAILFGRADLSGPINVVTADNYHGGKMGIELLLTRGYKKIAFLGGPINATTTIDRKQSAIETLTANGLEFIAIEHCDIYSYDAGREKSLKLLTNHPEIDAIFCGDDILAIATLDSAREIGKRCPEDFGVLGFNDISMASWGAYNLTTIQQPIKEMVFAAVDIIIDRIEYPHLPTEKRLLPCKPIERGTLKAVIKE</sequence>
<proteinExistence type="predicted"/>
<dbReference type="InterPro" id="IPR046335">
    <property type="entry name" value="LacI/GalR-like_sensor"/>
</dbReference>
<evidence type="ECO:0000313" key="7">
    <source>
        <dbReference type="Proteomes" id="UP001149719"/>
    </source>
</evidence>
<dbReference type="Gene3D" id="1.10.260.40">
    <property type="entry name" value="lambda repressor-like DNA-binding domains"/>
    <property type="match status" value="1"/>
</dbReference>
<evidence type="ECO:0000256" key="4">
    <source>
        <dbReference type="ARBA" id="ARBA00023163"/>
    </source>
</evidence>
<protein>
    <submittedName>
        <fullName evidence="6">LacI family DNA-binding transcriptional regulator</fullName>
    </submittedName>
</protein>
<dbReference type="GO" id="GO:0003677">
    <property type="term" value="F:DNA binding"/>
    <property type="evidence" value="ECO:0007669"/>
    <property type="project" value="UniProtKB-KW"/>
</dbReference>
<keyword evidence="1" id="KW-0678">Repressor</keyword>
<dbReference type="Pfam" id="PF13377">
    <property type="entry name" value="Peripla_BP_3"/>
    <property type="match status" value="1"/>
</dbReference>
<keyword evidence="2" id="KW-0805">Transcription regulation</keyword>
<dbReference type="Proteomes" id="UP001149719">
    <property type="component" value="Unassembled WGS sequence"/>
</dbReference>
<dbReference type="PANTHER" id="PTHR30146:SF95">
    <property type="entry name" value="RIBOSE OPERON REPRESSOR"/>
    <property type="match status" value="1"/>
</dbReference>
<keyword evidence="3 6" id="KW-0238">DNA-binding</keyword>
<feature type="domain" description="HTH lacI-type" evidence="5">
    <location>
        <begin position="9"/>
        <end position="63"/>
    </location>
</feature>
<dbReference type="CDD" id="cd01392">
    <property type="entry name" value="HTH_LacI"/>
    <property type="match status" value="1"/>
</dbReference>
<accession>A0ABT4JWK4</accession>
<dbReference type="Pfam" id="PF00356">
    <property type="entry name" value="LacI"/>
    <property type="match status" value="1"/>
</dbReference>
<dbReference type="SMART" id="SM00354">
    <property type="entry name" value="HTH_LACI"/>
    <property type="match status" value="1"/>
</dbReference>
<evidence type="ECO:0000259" key="5">
    <source>
        <dbReference type="PROSITE" id="PS50932"/>
    </source>
</evidence>
<evidence type="ECO:0000313" key="6">
    <source>
        <dbReference type="EMBL" id="MCZ2722752.1"/>
    </source>
</evidence>
<dbReference type="Gene3D" id="3.40.50.2300">
    <property type="match status" value="2"/>
</dbReference>
<comment type="caution">
    <text evidence="6">The sequence shown here is derived from an EMBL/GenBank/DDBJ whole genome shotgun (WGS) entry which is preliminary data.</text>
</comment>
<keyword evidence="7" id="KW-1185">Reference proteome</keyword>
<dbReference type="RefSeq" id="WP_269126644.1">
    <property type="nucleotide sequence ID" value="NZ_JAPUBN010000019.1"/>
</dbReference>
<dbReference type="EMBL" id="JAPUBN010000019">
    <property type="protein sequence ID" value="MCZ2722752.1"/>
    <property type="molecule type" value="Genomic_DNA"/>
</dbReference>
<evidence type="ECO:0000256" key="2">
    <source>
        <dbReference type="ARBA" id="ARBA00023015"/>
    </source>
</evidence>
<organism evidence="6 7">
    <name type="scientific">Marinomonas phaeophyticola</name>
    <dbReference type="NCBI Taxonomy" id="3004091"/>
    <lineage>
        <taxon>Bacteria</taxon>
        <taxon>Pseudomonadati</taxon>
        <taxon>Pseudomonadota</taxon>
        <taxon>Gammaproteobacteria</taxon>
        <taxon>Oceanospirillales</taxon>
        <taxon>Oceanospirillaceae</taxon>
        <taxon>Marinomonas</taxon>
    </lineage>
</organism>
<reference evidence="6" key="1">
    <citation type="submission" date="2022-12" db="EMBL/GenBank/DDBJ databases">
        <title>Marinomonas 15G1-11 sp. nov, isolated from marine algae.</title>
        <authorList>
            <person name="Butt M."/>
            <person name="Choi D.G."/>
            <person name="Kim J.M."/>
            <person name="Lee J.K."/>
            <person name="Baek J.H."/>
            <person name="Jeon C.O."/>
        </authorList>
    </citation>
    <scope>NUCLEOTIDE SEQUENCE</scope>
    <source>
        <strain evidence="6">15G1-11</strain>
    </source>
</reference>
<dbReference type="InterPro" id="IPR000843">
    <property type="entry name" value="HTH_LacI"/>
</dbReference>
<dbReference type="SUPFAM" id="SSF47413">
    <property type="entry name" value="lambda repressor-like DNA-binding domains"/>
    <property type="match status" value="1"/>
</dbReference>
<gene>
    <name evidence="6" type="ORF">O1D97_14315</name>
</gene>
<dbReference type="PROSITE" id="PS50932">
    <property type="entry name" value="HTH_LACI_2"/>
    <property type="match status" value="1"/>
</dbReference>
<keyword evidence="4" id="KW-0804">Transcription</keyword>
<dbReference type="InterPro" id="IPR028082">
    <property type="entry name" value="Peripla_BP_I"/>
</dbReference>
<name>A0ABT4JWK4_9GAMM</name>
<dbReference type="SUPFAM" id="SSF53822">
    <property type="entry name" value="Periplasmic binding protein-like I"/>
    <property type="match status" value="1"/>
</dbReference>